<accession>X1DMT5</accession>
<protein>
    <submittedName>
        <fullName evidence="1">Uncharacterized protein</fullName>
    </submittedName>
</protein>
<reference evidence="1" key="1">
    <citation type="journal article" date="2014" name="Front. Microbiol.">
        <title>High frequency of phylogenetically diverse reductive dehalogenase-homologous genes in deep subseafloor sedimentary metagenomes.</title>
        <authorList>
            <person name="Kawai M."/>
            <person name="Futagami T."/>
            <person name="Toyoda A."/>
            <person name="Takaki Y."/>
            <person name="Nishi S."/>
            <person name="Hori S."/>
            <person name="Arai W."/>
            <person name="Tsubouchi T."/>
            <person name="Morono Y."/>
            <person name="Uchiyama I."/>
            <person name="Ito T."/>
            <person name="Fujiyama A."/>
            <person name="Inagaki F."/>
            <person name="Takami H."/>
        </authorList>
    </citation>
    <scope>NUCLEOTIDE SEQUENCE</scope>
    <source>
        <strain evidence="1">Expedition CK06-06</strain>
    </source>
</reference>
<sequence length="90" mass="10173">MRILLIHPNEQQNARVLLETDRKPGSSDWDINTVNSSSSGLSVLKTPYKSSTTSWSVHAGPGKNGLTWNDRRKLRFDTASDSDTFDKKFY</sequence>
<dbReference type="EMBL" id="BART01037637">
    <property type="protein sequence ID" value="GAH09550.1"/>
    <property type="molecule type" value="Genomic_DNA"/>
</dbReference>
<evidence type="ECO:0000313" key="1">
    <source>
        <dbReference type="EMBL" id="GAH09550.1"/>
    </source>
</evidence>
<dbReference type="AlphaFoldDB" id="X1DMT5"/>
<organism evidence="1">
    <name type="scientific">marine sediment metagenome</name>
    <dbReference type="NCBI Taxonomy" id="412755"/>
    <lineage>
        <taxon>unclassified sequences</taxon>
        <taxon>metagenomes</taxon>
        <taxon>ecological metagenomes</taxon>
    </lineage>
</organism>
<name>X1DMT5_9ZZZZ</name>
<feature type="non-terminal residue" evidence="1">
    <location>
        <position position="90"/>
    </location>
</feature>
<proteinExistence type="predicted"/>
<gene>
    <name evidence="1" type="ORF">S01H4_62866</name>
</gene>
<comment type="caution">
    <text evidence="1">The sequence shown here is derived from an EMBL/GenBank/DDBJ whole genome shotgun (WGS) entry which is preliminary data.</text>
</comment>